<evidence type="ECO:0000256" key="5">
    <source>
        <dbReference type="PROSITE-ProRule" id="PRU01248"/>
    </source>
</evidence>
<dbReference type="OrthoDB" id="9784724at2"/>
<dbReference type="STRING" id="411684.HPDFL43_21819"/>
<dbReference type="InterPro" id="IPR044068">
    <property type="entry name" value="CB"/>
</dbReference>
<comment type="similarity">
    <text evidence="1">Belongs to the 'phage' integrase family.</text>
</comment>
<dbReference type="GO" id="GO:0003677">
    <property type="term" value="F:DNA binding"/>
    <property type="evidence" value="ECO:0007669"/>
    <property type="project" value="UniProtKB-UniRule"/>
</dbReference>
<dbReference type="eggNOG" id="COG0582">
    <property type="taxonomic scope" value="Bacteria"/>
</dbReference>
<dbReference type="PROSITE" id="PS51898">
    <property type="entry name" value="TYR_RECOMBINASE"/>
    <property type="match status" value="1"/>
</dbReference>
<dbReference type="HOGENOM" id="CLU_022238_2_0_5"/>
<evidence type="ECO:0000259" key="7">
    <source>
        <dbReference type="PROSITE" id="PS51898"/>
    </source>
</evidence>
<dbReference type="RefSeq" id="WP_084594554.1">
    <property type="nucleotide sequence ID" value="NZ_CM002917.1"/>
</dbReference>
<dbReference type="GO" id="GO:0006310">
    <property type="term" value="P:DNA recombination"/>
    <property type="evidence" value="ECO:0007669"/>
    <property type="project" value="UniProtKB-KW"/>
</dbReference>
<dbReference type="EMBL" id="ABIA03000002">
    <property type="protein sequence ID" value="EDQ31793.2"/>
    <property type="molecule type" value="Genomic_DNA"/>
</dbReference>
<dbReference type="PROSITE" id="PS51900">
    <property type="entry name" value="CB"/>
    <property type="match status" value="1"/>
</dbReference>
<accession>A9DFM2</accession>
<evidence type="ECO:0000313" key="10">
    <source>
        <dbReference type="Proteomes" id="UP000004291"/>
    </source>
</evidence>
<evidence type="ECO:0000259" key="8">
    <source>
        <dbReference type="PROSITE" id="PS51900"/>
    </source>
</evidence>
<keyword evidence="3 5" id="KW-0238">DNA-binding</keyword>
<dbReference type="InterPro" id="IPR011010">
    <property type="entry name" value="DNA_brk_join_enz"/>
</dbReference>
<dbReference type="InterPro" id="IPR013762">
    <property type="entry name" value="Integrase-like_cat_sf"/>
</dbReference>
<evidence type="ECO:0000256" key="2">
    <source>
        <dbReference type="ARBA" id="ARBA00022908"/>
    </source>
</evidence>
<reference evidence="9 10" key="2">
    <citation type="submission" date="2012-06" db="EMBL/GenBank/DDBJ databases">
        <authorList>
            <person name="Fiebig A."/>
        </authorList>
    </citation>
    <scope>NUCLEOTIDE SEQUENCE [LARGE SCALE GENOMIC DNA]</scope>
    <source>
        <strain evidence="9 10">DFL-43</strain>
    </source>
</reference>
<evidence type="ECO:0000256" key="3">
    <source>
        <dbReference type="ARBA" id="ARBA00023125"/>
    </source>
</evidence>
<dbReference type="PANTHER" id="PTHR30349">
    <property type="entry name" value="PHAGE INTEGRASE-RELATED"/>
    <property type="match status" value="1"/>
</dbReference>
<keyword evidence="2" id="KW-0229">DNA integration</keyword>
<gene>
    <name evidence="9" type="ORF">HPDFL43_21819</name>
</gene>
<feature type="region of interest" description="Disordered" evidence="6">
    <location>
        <begin position="185"/>
        <end position="209"/>
    </location>
</feature>
<comment type="caution">
    <text evidence="9">The sequence shown here is derived from an EMBL/GenBank/DDBJ whole genome shotgun (WGS) entry which is preliminary data.</text>
</comment>
<evidence type="ECO:0000313" key="9">
    <source>
        <dbReference type="EMBL" id="EDQ31793.2"/>
    </source>
</evidence>
<dbReference type="PANTHER" id="PTHR30349:SF41">
    <property type="entry name" value="INTEGRASE_RECOMBINASE PROTEIN MJ0367-RELATED"/>
    <property type="match status" value="1"/>
</dbReference>
<dbReference type="AlphaFoldDB" id="A9DFM2"/>
<feature type="domain" description="Tyr recombinase" evidence="7">
    <location>
        <begin position="317"/>
        <end position="519"/>
    </location>
</feature>
<dbReference type="GO" id="GO:0015074">
    <property type="term" value="P:DNA integration"/>
    <property type="evidence" value="ECO:0007669"/>
    <property type="project" value="UniProtKB-KW"/>
</dbReference>
<keyword evidence="10" id="KW-1185">Reference proteome</keyword>
<evidence type="ECO:0000256" key="4">
    <source>
        <dbReference type="ARBA" id="ARBA00023172"/>
    </source>
</evidence>
<evidence type="ECO:0000256" key="6">
    <source>
        <dbReference type="SAM" id="MobiDB-lite"/>
    </source>
</evidence>
<dbReference type="InterPro" id="IPR010998">
    <property type="entry name" value="Integrase_recombinase_N"/>
</dbReference>
<organism evidence="9 10">
    <name type="scientific">Hoeflea phototrophica (strain DSM 17068 / NCIMB 14078 / DFL-43)</name>
    <dbReference type="NCBI Taxonomy" id="411684"/>
    <lineage>
        <taxon>Bacteria</taxon>
        <taxon>Pseudomonadati</taxon>
        <taxon>Pseudomonadota</taxon>
        <taxon>Alphaproteobacteria</taxon>
        <taxon>Hyphomicrobiales</taxon>
        <taxon>Rhizobiaceae</taxon>
        <taxon>Hoeflea</taxon>
    </lineage>
</organism>
<feature type="domain" description="Core-binding (CB)" evidence="8">
    <location>
        <begin position="212"/>
        <end position="294"/>
    </location>
</feature>
<name>A9DFM2_HOEPD</name>
<dbReference type="SUPFAM" id="SSF56349">
    <property type="entry name" value="DNA breaking-rejoining enzymes"/>
    <property type="match status" value="1"/>
</dbReference>
<reference evidence="9 10" key="1">
    <citation type="submission" date="2007-10" db="EMBL/GenBank/DDBJ databases">
        <authorList>
            <person name="Wagner-Dobler I."/>
            <person name="Ferriera S."/>
            <person name="Johnson J."/>
            <person name="Kravitz S."/>
            <person name="Beeson K."/>
            <person name="Sutton G."/>
            <person name="Rogers Y.-H."/>
            <person name="Friedman R."/>
            <person name="Frazier M."/>
            <person name="Venter J.C."/>
        </authorList>
    </citation>
    <scope>NUCLEOTIDE SEQUENCE [LARGE SCALE GENOMIC DNA]</scope>
    <source>
        <strain evidence="9 10">DFL-43</strain>
    </source>
</reference>
<protein>
    <submittedName>
        <fullName evidence="9">Site-specific recombinase XerD</fullName>
    </submittedName>
</protein>
<proteinExistence type="inferred from homology"/>
<dbReference type="InterPro" id="IPR050090">
    <property type="entry name" value="Tyrosine_recombinase_XerCD"/>
</dbReference>
<sequence length="525" mass="59016">MTRQPRYLLNRDGRYFARLVIPKELRPFLNNKTELREALGADRRVALAKLHPAVAVLQGQIARAEREAQIATGAPVEPGRYPLPVEQIAYRNYNDRLAFDTELRNMDNRHAMGFVDDRLVELLRDGIAGRLSDDQLETLIGKRIDRYRRLGNTSVVKGSAEWRTLARAMCVSELEALARVAERDEGDFSGQPKHPLLASVEPEQEKEEAPPVMVRDLFKRYIAELQANGKGTATEKRWRPVIEDLIAFTRTTNARKITKKTILEWKDAKMKTLSPRTVKNVYLAAVNAVFNWAVSNDELSENPASAVKLRVAQKVQNRPKGFTREEATAILKFTLAYVPKQTGNPQTEEKPQTSAAKKWAPLICALTGARISEITQLRKSDVRMEGDIPVIRITPDAGTVKTRKYRDVPLHKQIVEKGFLNFVDASPDGPLFYPPMKGKRTADPANTVSGRIAKWLQKENLVPDEVQPNHGWRHALKTTGREVEIDTRILDAITGHAGRTASDDYGDVTVIAKMKAIAKLPDFPV</sequence>
<keyword evidence="4" id="KW-0233">DNA recombination</keyword>
<dbReference type="Gene3D" id="1.10.150.130">
    <property type="match status" value="1"/>
</dbReference>
<evidence type="ECO:0000256" key="1">
    <source>
        <dbReference type="ARBA" id="ARBA00008857"/>
    </source>
</evidence>
<dbReference type="Pfam" id="PF00589">
    <property type="entry name" value="Phage_integrase"/>
    <property type="match status" value="1"/>
</dbReference>
<dbReference type="InterPro" id="IPR002104">
    <property type="entry name" value="Integrase_catalytic"/>
</dbReference>
<dbReference type="Proteomes" id="UP000004291">
    <property type="component" value="Chromosome"/>
</dbReference>
<dbReference type="Gene3D" id="1.10.443.10">
    <property type="entry name" value="Intergrase catalytic core"/>
    <property type="match status" value="1"/>
</dbReference>